<name>A0ABZ0HVL9_9HYPH</name>
<gene>
    <name evidence="1" type="ORF">RZS28_05900</name>
</gene>
<protein>
    <submittedName>
        <fullName evidence="1">Uncharacterized protein</fullName>
    </submittedName>
</protein>
<dbReference type="EMBL" id="CP136862">
    <property type="protein sequence ID" value="WOJ90816.1"/>
    <property type="molecule type" value="Genomic_DNA"/>
</dbReference>
<evidence type="ECO:0000313" key="2">
    <source>
        <dbReference type="Proteomes" id="UP001626536"/>
    </source>
</evidence>
<evidence type="ECO:0000313" key="1">
    <source>
        <dbReference type="EMBL" id="WOJ90816.1"/>
    </source>
</evidence>
<dbReference type="Proteomes" id="UP001626536">
    <property type="component" value="Chromosome"/>
</dbReference>
<reference evidence="1 2" key="1">
    <citation type="submission" date="2023-10" db="EMBL/GenBank/DDBJ databases">
        <title>Novel methanotroph of the genus Methylocapsa from a subarctic wetland.</title>
        <authorList>
            <person name="Belova S.E."/>
            <person name="Oshkin I.Y."/>
            <person name="Miroshnikov K."/>
            <person name="Dedysh S.N."/>
        </authorList>
    </citation>
    <scope>NUCLEOTIDE SEQUENCE [LARGE SCALE GENOMIC DNA]</scope>
    <source>
        <strain evidence="1 2">RX1</strain>
    </source>
</reference>
<accession>A0ABZ0HVL9</accession>
<organism evidence="1 2">
    <name type="scientific">Methylocapsa polymorpha</name>
    <dbReference type="NCBI Taxonomy" id="3080828"/>
    <lineage>
        <taxon>Bacteria</taxon>
        <taxon>Pseudomonadati</taxon>
        <taxon>Pseudomonadota</taxon>
        <taxon>Alphaproteobacteria</taxon>
        <taxon>Hyphomicrobiales</taxon>
        <taxon>Beijerinckiaceae</taxon>
        <taxon>Methylocapsa</taxon>
    </lineage>
</organism>
<keyword evidence="2" id="KW-1185">Reference proteome</keyword>
<sequence length="126" mass="14142">MPLTEFSVVYASSQEDGTIIHCFDGRELVLILVTCVALDDYFGWPWSLPDEKRPTLPERHLVVDRNLAAFEPIIQGKYQRGEYSILNRSGSSLKLIEVTGADIPRGRVQLTDSVIQTARAAYFARA</sequence>
<dbReference type="RefSeq" id="WP_407340402.1">
    <property type="nucleotide sequence ID" value="NZ_CP136862.1"/>
</dbReference>
<proteinExistence type="predicted"/>